<feature type="signal peptide" evidence="4">
    <location>
        <begin position="1"/>
        <end position="26"/>
    </location>
</feature>
<dbReference type="PANTHER" id="PTHR30024:SF47">
    <property type="entry name" value="TAURINE-BINDING PERIPLASMIC PROTEIN"/>
    <property type="match status" value="1"/>
</dbReference>
<proteinExistence type="inferred from homology"/>
<dbReference type="STRING" id="77097.SAMN04490369_1001130"/>
<reference evidence="5 6" key="1">
    <citation type="submission" date="2016-10" db="EMBL/GenBank/DDBJ databases">
        <authorList>
            <person name="de Groot N.N."/>
        </authorList>
    </citation>
    <scope>NUCLEOTIDE SEQUENCE [LARGE SCALE GENOMIC DNA]</scope>
    <source>
        <strain evidence="5 6">558</strain>
    </source>
</reference>
<evidence type="ECO:0000313" key="6">
    <source>
        <dbReference type="Proteomes" id="UP000199493"/>
    </source>
</evidence>
<keyword evidence="3 4" id="KW-0732">Signal</keyword>
<evidence type="ECO:0000256" key="1">
    <source>
        <dbReference type="ARBA" id="ARBA00004418"/>
    </source>
</evidence>
<dbReference type="PANTHER" id="PTHR30024">
    <property type="entry name" value="ALIPHATIC SULFONATES-BINDING PROTEIN-RELATED"/>
    <property type="match status" value="1"/>
</dbReference>
<dbReference type="NCBIfam" id="TIGR02122">
    <property type="entry name" value="TRAP_TAXI"/>
    <property type="match status" value="1"/>
</dbReference>
<dbReference type="RefSeq" id="WP_044629163.1">
    <property type="nucleotide sequence ID" value="NZ_FODB01000001.1"/>
</dbReference>
<evidence type="ECO:0000256" key="2">
    <source>
        <dbReference type="ARBA" id="ARBA00010742"/>
    </source>
</evidence>
<feature type="chain" id="PRO_5011789114" evidence="4">
    <location>
        <begin position="27"/>
        <end position="381"/>
    </location>
</feature>
<dbReference type="Gene3D" id="3.40.190.10">
    <property type="entry name" value="Periplasmic binding protein-like II"/>
    <property type="match status" value="2"/>
</dbReference>
<name>A0A1H8DFJ5_9GAMM</name>
<evidence type="ECO:0000313" key="5">
    <source>
        <dbReference type="EMBL" id="SEN05936.1"/>
    </source>
</evidence>
<dbReference type="Proteomes" id="UP000199493">
    <property type="component" value="Unassembled WGS sequence"/>
</dbReference>
<dbReference type="EMBL" id="FODB01000001">
    <property type="protein sequence ID" value="SEN05936.1"/>
    <property type="molecule type" value="Genomic_DNA"/>
</dbReference>
<accession>A0A1H8DFJ5</accession>
<gene>
    <name evidence="5" type="ORF">SAMN04490369_1001130</name>
</gene>
<dbReference type="AlphaFoldDB" id="A0A1H8DFJ5"/>
<dbReference type="Pfam" id="PF16868">
    <property type="entry name" value="NMT1_3"/>
    <property type="match status" value="1"/>
</dbReference>
<keyword evidence="5" id="KW-0675">Receptor</keyword>
<evidence type="ECO:0000256" key="3">
    <source>
        <dbReference type="ARBA" id="ARBA00022729"/>
    </source>
</evidence>
<dbReference type="GO" id="GO:0042918">
    <property type="term" value="P:alkanesulfonate transmembrane transport"/>
    <property type="evidence" value="ECO:0007669"/>
    <property type="project" value="TreeGrafter"/>
</dbReference>
<dbReference type="SUPFAM" id="SSF53850">
    <property type="entry name" value="Periplasmic binding protein-like II"/>
    <property type="match status" value="1"/>
</dbReference>
<comment type="subcellular location">
    <subcellularLocation>
        <location evidence="1">Periplasm</location>
    </subcellularLocation>
</comment>
<comment type="similarity">
    <text evidence="2">Belongs to the bacterial solute-binding protein SsuA/TauA family.</text>
</comment>
<organism evidence="5 6">
    <name type="scientific">Vreelandella aquamarina</name>
    <dbReference type="NCBI Taxonomy" id="77097"/>
    <lineage>
        <taxon>Bacteria</taxon>
        <taxon>Pseudomonadati</taxon>
        <taxon>Pseudomonadota</taxon>
        <taxon>Gammaproteobacteria</taxon>
        <taxon>Oceanospirillales</taxon>
        <taxon>Halomonadaceae</taxon>
        <taxon>Vreelandella</taxon>
    </lineage>
</organism>
<protein>
    <submittedName>
        <fullName evidence="5">TRAP transporter solute receptor, TAXI family</fullName>
    </submittedName>
</protein>
<sequence>MSTKTTLTLVLGSLTAGLLTAGSASAMPSTLNWTAYGTGTSGHAQIMAISQLLQEEHGTQSRVIPGENDTMRMTPLKTGRVDLCACGIASYYGSEGVMMFAGPDWGPQPIRVISTSMASFGLGMAVAGDVEMDSIADLEGKRLAYLRGDDALNKAAEAYLAFAGLTWDDVERVDFPGYNAAFDGIISGRADAAITTTVTPAAQRLAASPRGLQWPELPTDDEAGWAQMLELAPYFQPHDVTSGAGINAEQPLASASYPYPILVSNADLAPETVTGLITTLVESFDDYKDNAPGASGYALENQNMTWVVPFHDAVVAYYQESGVWTDEMDAHQNALVERQQLLMDTWEAYQADAPEDEAAFIDGWMETRRAALQEAGLNPVF</sequence>
<dbReference type="GO" id="GO:0042597">
    <property type="term" value="C:periplasmic space"/>
    <property type="evidence" value="ECO:0007669"/>
    <property type="project" value="UniProtKB-SubCell"/>
</dbReference>
<evidence type="ECO:0000256" key="4">
    <source>
        <dbReference type="SAM" id="SignalP"/>
    </source>
</evidence>
<dbReference type="InterPro" id="IPR011852">
    <property type="entry name" value="TRAP_TAXI"/>
</dbReference>